<proteinExistence type="predicted"/>
<feature type="transmembrane region" description="Helical" evidence="9">
    <location>
        <begin position="55"/>
        <end position="76"/>
    </location>
</feature>
<feature type="transmembrane region" description="Helical" evidence="9">
    <location>
        <begin position="239"/>
        <end position="262"/>
    </location>
</feature>
<feature type="domain" description="ABC transporter" evidence="10">
    <location>
        <begin position="332"/>
        <end position="567"/>
    </location>
</feature>
<keyword evidence="7 9" id="KW-1133">Transmembrane helix</keyword>
<dbReference type="FunFam" id="3.40.50.300:FF:000221">
    <property type="entry name" value="Multidrug ABC transporter ATP-binding protein"/>
    <property type="match status" value="1"/>
</dbReference>
<evidence type="ECO:0000256" key="4">
    <source>
        <dbReference type="ARBA" id="ARBA00022692"/>
    </source>
</evidence>
<dbReference type="Proteomes" id="UP000253891">
    <property type="component" value="Unassembled WGS sequence"/>
</dbReference>
<dbReference type="OrthoDB" id="9770415at2"/>
<evidence type="ECO:0000259" key="11">
    <source>
        <dbReference type="PROSITE" id="PS50929"/>
    </source>
</evidence>
<evidence type="ECO:0000256" key="6">
    <source>
        <dbReference type="ARBA" id="ARBA00022840"/>
    </source>
</evidence>
<organism evidence="12 13">
    <name type="scientific">Fructobacillus ficulneus</name>
    <dbReference type="NCBI Taxonomy" id="157463"/>
    <lineage>
        <taxon>Bacteria</taxon>
        <taxon>Bacillati</taxon>
        <taxon>Bacillota</taxon>
        <taxon>Bacilli</taxon>
        <taxon>Lactobacillales</taxon>
        <taxon>Lactobacillaceae</taxon>
        <taxon>Fructobacillus</taxon>
    </lineage>
</organism>
<sequence length="576" mass="63347">MNLLLHYAKPYWQKIICAVLAVTTMAFATLLQPQFLKRMLAAVIADDTSAVFHNGFWLLFLAIVGMVAGVTGTFFASRVSQGVAAALREAEYEKIQSFSLSQIQKFSSANLVIRLTNDINQVQQFTMQLLQIILRVPILFVGGLILAIWTMPNLWWVIVLMIVVIMASTQRIFKQMGGFFGKFQRLLDKNNTITQESLAAVRVVKSFNQQDQEAENFAASTKELTDLNRKISYTFSLMMPIYMLISYLAIAAALLLVSQSILKNPSELAKITPFITYLNQLLFSMLMLGMVSNMASRGMVSLKRIGAVMAEPSTINIHNNDTIGGQSLTGAIDAQGLSFAYPGDDHQVLKDVSFNLPAGKTLGIVGSTGSGKSTLALLLARLYQPDAGQILFDGQKLADLDQATLHENLAIVLQKPVLFSGTIADNLKMGRPDASEADLEKAADQAQASEFINQYPERFDHEVAERSSNLSGGQKQRLSLARALIKQPKILILDDSTSALDARSERQVQDALTTDFAATTKIIIAEKIASIIHADQILVLDQGQVVGIGSHQELLEKSPMYQEIYHSQKGKEDNHG</sequence>
<evidence type="ECO:0000313" key="12">
    <source>
        <dbReference type="EMBL" id="GAO99549.1"/>
    </source>
</evidence>
<evidence type="ECO:0000259" key="10">
    <source>
        <dbReference type="PROSITE" id="PS50893"/>
    </source>
</evidence>
<dbReference type="InterPro" id="IPR017871">
    <property type="entry name" value="ABC_transporter-like_CS"/>
</dbReference>
<dbReference type="InterPro" id="IPR027417">
    <property type="entry name" value="P-loop_NTPase"/>
</dbReference>
<keyword evidence="5" id="KW-0547">Nucleotide-binding</keyword>
<comment type="subcellular location">
    <subcellularLocation>
        <location evidence="1">Cell membrane</location>
        <topology evidence="1">Multi-pass membrane protein</topology>
    </subcellularLocation>
</comment>
<evidence type="ECO:0000256" key="3">
    <source>
        <dbReference type="ARBA" id="ARBA00022475"/>
    </source>
</evidence>
<dbReference type="GO" id="GO:0015421">
    <property type="term" value="F:ABC-type oligopeptide transporter activity"/>
    <property type="evidence" value="ECO:0007669"/>
    <property type="project" value="TreeGrafter"/>
</dbReference>
<dbReference type="STRING" id="157463.GCA_001047075_00468"/>
<dbReference type="GO" id="GO:0016887">
    <property type="term" value="F:ATP hydrolysis activity"/>
    <property type="evidence" value="ECO:0007669"/>
    <property type="project" value="InterPro"/>
</dbReference>
<dbReference type="InterPro" id="IPR011527">
    <property type="entry name" value="ABC1_TM_dom"/>
</dbReference>
<keyword evidence="8 9" id="KW-0472">Membrane</keyword>
<dbReference type="PROSITE" id="PS50893">
    <property type="entry name" value="ABC_TRANSPORTER_2"/>
    <property type="match status" value="1"/>
</dbReference>
<dbReference type="PROSITE" id="PS50929">
    <property type="entry name" value="ABC_TM1F"/>
    <property type="match status" value="1"/>
</dbReference>
<dbReference type="SUPFAM" id="SSF90123">
    <property type="entry name" value="ABC transporter transmembrane region"/>
    <property type="match status" value="1"/>
</dbReference>
<evidence type="ECO:0000256" key="8">
    <source>
        <dbReference type="ARBA" id="ARBA00023136"/>
    </source>
</evidence>
<evidence type="ECO:0000256" key="2">
    <source>
        <dbReference type="ARBA" id="ARBA00022448"/>
    </source>
</evidence>
<dbReference type="GO" id="GO:0005524">
    <property type="term" value="F:ATP binding"/>
    <property type="evidence" value="ECO:0007669"/>
    <property type="project" value="UniProtKB-KW"/>
</dbReference>
<feature type="transmembrane region" description="Helical" evidence="9">
    <location>
        <begin position="274"/>
        <end position="295"/>
    </location>
</feature>
<accession>A0A0K8MI61</accession>
<name>A0A0K8MI61_9LACO</name>
<dbReference type="Pfam" id="PF00664">
    <property type="entry name" value="ABC_membrane"/>
    <property type="match status" value="1"/>
</dbReference>
<feature type="domain" description="ABC transmembrane type-1" evidence="11">
    <location>
        <begin position="18"/>
        <end position="297"/>
    </location>
</feature>
<evidence type="ECO:0000256" key="1">
    <source>
        <dbReference type="ARBA" id="ARBA00004651"/>
    </source>
</evidence>
<dbReference type="InterPro" id="IPR036640">
    <property type="entry name" value="ABC1_TM_sf"/>
</dbReference>
<dbReference type="PANTHER" id="PTHR43394:SF1">
    <property type="entry name" value="ATP-BINDING CASSETTE SUB-FAMILY B MEMBER 10, MITOCHONDRIAL"/>
    <property type="match status" value="1"/>
</dbReference>
<dbReference type="PROSITE" id="PS00211">
    <property type="entry name" value="ABC_TRANSPORTER_1"/>
    <property type="match status" value="1"/>
</dbReference>
<dbReference type="SMART" id="SM00382">
    <property type="entry name" value="AAA"/>
    <property type="match status" value="1"/>
</dbReference>
<dbReference type="InterPro" id="IPR003439">
    <property type="entry name" value="ABC_transporter-like_ATP-bd"/>
</dbReference>
<dbReference type="RefSeq" id="WP_061992956.1">
    <property type="nucleotide sequence ID" value="NZ_DF968000.1"/>
</dbReference>
<dbReference type="GO" id="GO:0005886">
    <property type="term" value="C:plasma membrane"/>
    <property type="evidence" value="ECO:0007669"/>
    <property type="project" value="UniProtKB-SubCell"/>
</dbReference>
<keyword evidence="4 9" id="KW-0812">Transmembrane</keyword>
<dbReference type="CDD" id="cd18548">
    <property type="entry name" value="ABC_6TM_Tm287_like"/>
    <property type="match status" value="1"/>
</dbReference>
<dbReference type="EMBL" id="DF968000">
    <property type="protein sequence ID" value="GAO99549.1"/>
    <property type="molecule type" value="Genomic_DNA"/>
</dbReference>
<evidence type="ECO:0000256" key="7">
    <source>
        <dbReference type="ARBA" id="ARBA00022989"/>
    </source>
</evidence>
<dbReference type="Gene3D" id="3.40.50.300">
    <property type="entry name" value="P-loop containing nucleotide triphosphate hydrolases"/>
    <property type="match status" value="1"/>
</dbReference>
<dbReference type="SUPFAM" id="SSF52540">
    <property type="entry name" value="P-loop containing nucleoside triphosphate hydrolases"/>
    <property type="match status" value="1"/>
</dbReference>
<keyword evidence="13" id="KW-1185">Reference proteome</keyword>
<evidence type="ECO:0000256" key="5">
    <source>
        <dbReference type="ARBA" id="ARBA00022741"/>
    </source>
</evidence>
<reference evidence="12 13" key="1">
    <citation type="journal article" date="2015" name="BMC Genomics">
        <title>Comparative genomics of Fructobacillus spp. and Leuconostoc spp. reveals niche-specific evolution of Fructobacillus spp.</title>
        <authorList>
            <person name="Endo A."/>
            <person name="Tanizawa Y."/>
            <person name="Tanaka N."/>
            <person name="Maeno S."/>
            <person name="Kumar H."/>
            <person name="Shiwa Y."/>
            <person name="Okada S."/>
            <person name="Yoshikawa H."/>
            <person name="Dicks L."/>
            <person name="Nakagawa J."/>
            <person name="Arita M."/>
        </authorList>
    </citation>
    <scope>NUCLEOTIDE SEQUENCE [LARGE SCALE GENOMIC DNA]</scope>
    <source>
        <strain evidence="12 13">JCM 12225</strain>
    </source>
</reference>
<keyword evidence="2" id="KW-0813">Transport</keyword>
<dbReference type="InterPro" id="IPR003593">
    <property type="entry name" value="AAA+_ATPase"/>
</dbReference>
<dbReference type="InterPro" id="IPR039421">
    <property type="entry name" value="Type_1_exporter"/>
</dbReference>
<evidence type="ECO:0000256" key="9">
    <source>
        <dbReference type="SAM" id="Phobius"/>
    </source>
</evidence>
<gene>
    <name evidence="12" type="ORF">FFIC_230330</name>
</gene>
<feature type="transmembrane region" description="Helical" evidence="9">
    <location>
        <begin position="155"/>
        <end position="173"/>
    </location>
</feature>
<keyword evidence="3" id="KW-1003">Cell membrane</keyword>
<feature type="transmembrane region" description="Helical" evidence="9">
    <location>
        <begin position="132"/>
        <end position="149"/>
    </location>
</feature>
<keyword evidence="6" id="KW-0067">ATP-binding</keyword>
<evidence type="ECO:0000313" key="13">
    <source>
        <dbReference type="Proteomes" id="UP000253891"/>
    </source>
</evidence>
<feature type="transmembrane region" description="Helical" evidence="9">
    <location>
        <begin position="12"/>
        <end position="35"/>
    </location>
</feature>
<dbReference type="Pfam" id="PF00005">
    <property type="entry name" value="ABC_tran"/>
    <property type="match status" value="1"/>
</dbReference>
<dbReference type="PANTHER" id="PTHR43394">
    <property type="entry name" value="ATP-DEPENDENT PERMEASE MDL1, MITOCHONDRIAL"/>
    <property type="match status" value="1"/>
</dbReference>
<dbReference type="Gene3D" id="1.20.1560.10">
    <property type="entry name" value="ABC transporter type 1, transmembrane domain"/>
    <property type="match status" value="1"/>
</dbReference>
<dbReference type="AlphaFoldDB" id="A0A0K8MI61"/>
<protein>
    <submittedName>
        <fullName evidence="12">ABC-type multidrug transport system, ATPase and permease component</fullName>
    </submittedName>
</protein>